<keyword evidence="13" id="KW-0440">LIM domain</keyword>
<dbReference type="SUPFAM" id="SSF57889">
    <property type="entry name" value="Cysteine-rich domain"/>
    <property type="match status" value="1"/>
</dbReference>
<keyword evidence="16" id="KW-0812">Transmembrane</keyword>
<evidence type="ECO:0000259" key="18">
    <source>
        <dbReference type="PROSITE" id="PS50081"/>
    </source>
</evidence>
<evidence type="ECO:0000256" key="3">
    <source>
        <dbReference type="ARBA" id="ARBA00004947"/>
    </source>
</evidence>
<dbReference type="NCBIfam" id="TIGR01179">
    <property type="entry name" value="galE"/>
    <property type="match status" value="1"/>
</dbReference>
<dbReference type="InterPro" id="IPR001509">
    <property type="entry name" value="Epimerase_deHydtase"/>
</dbReference>
<evidence type="ECO:0000256" key="8">
    <source>
        <dbReference type="ARBA" id="ARBA00023144"/>
    </source>
</evidence>
<dbReference type="SMART" id="SM00109">
    <property type="entry name" value="C1"/>
    <property type="match status" value="1"/>
</dbReference>
<comment type="pathway">
    <text evidence="3">Carbohydrate metabolism; galactose metabolism.</text>
</comment>
<dbReference type="Gene3D" id="3.30.60.20">
    <property type="match status" value="1"/>
</dbReference>
<dbReference type="GO" id="GO:0005829">
    <property type="term" value="C:cytosol"/>
    <property type="evidence" value="ECO:0007669"/>
    <property type="project" value="TreeGrafter"/>
</dbReference>
<feature type="region of interest" description="Disordered" evidence="15">
    <location>
        <begin position="730"/>
        <end position="759"/>
    </location>
</feature>
<proteinExistence type="inferred from homology"/>
<keyword evidence="6 13" id="KW-0862">Zinc</keyword>
<feature type="domain" description="Rho-GAP" evidence="19">
    <location>
        <begin position="852"/>
        <end position="1041"/>
    </location>
</feature>
<dbReference type="InterPro" id="IPR016040">
    <property type="entry name" value="NAD(P)-bd_dom"/>
</dbReference>
<dbReference type="InterPro" id="IPR000198">
    <property type="entry name" value="RhoGAP_dom"/>
</dbReference>
<feature type="transmembrane region" description="Helical" evidence="16">
    <location>
        <begin position="12"/>
        <end position="29"/>
    </location>
</feature>
<dbReference type="GO" id="GO:0006012">
    <property type="term" value="P:galactose metabolic process"/>
    <property type="evidence" value="ECO:0007669"/>
    <property type="project" value="UniProtKB-KW"/>
</dbReference>
<dbReference type="Gene3D" id="3.90.25.10">
    <property type="entry name" value="UDP-galactose 4-epimerase, domain 1"/>
    <property type="match status" value="1"/>
</dbReference>
<evidence type="ECO:0000256" key="13">
    <source>
        <dbReference type="PROSITE-ProRule" id="PRU00125"/>
    </source>
</evidence>
<dbReference type="Pfam" id="PF16363">
    <property type="entry name" value="GDP_Man_Dehyd"/>
    <property type="match status" value="1"/>
</dbReference>
<dbReference type="SUPFAM" id="SSF51735">
    <property type="entry name" value="NAD(P)-binding Rossmann-fold domains"/>
    <property type="match status" value="1"/>
</dbReference>
<evidence type="ECO:0000256" key="15">
    <source>
        <dbReference type="SAM" id="MobiDB-lite"/>
    </source>
</evidence>
<dbReference type="InterPro" id="IPR046349">
    <property type="entry name" value="C1-like_sf"/>
</dbReference>
<evidence type="ECO:0000259" key="17">
    <source>
        <dbReference type="PROSITE" id="PS50023"/>
    </source>
</evidence>
<dbReference type="InterPro" id="IPR002219">
    <property type="entry name" value="PKC_DAG/PE"/>
</dbReference>
<evidence type="ECO:0000256" key="14">
    <source>
        <dbReference type="SAM" id="Coils"/>
    </source>
</evidence>
<feature type="domain" description="LIM zinc-binding" evidence="17">
    <location>
        <begin position="122"/>
        <end position="181"/>
    </location>
</feature>
<evidence type="ECO:0000256" key="2">
    <source>
        <dbReference type="ARBA" id="ARBA00001911"/>
    </source>
</evidence>
<evidence type="ECO:0000256" key="9">
    <source>
        <dbReference type="ARBA" id="ARBA00023235"/>
    </source>
</evidence>
<feature type="compositionally biased region" description="Polar residues" evidence="15">
    <location>
        <begin position="645"/>
        <end position="658"/>
    </location>
</feature>
<feature type="domain" description="Phorbol-ester/DAG-type" evidence="18">
    <location>
        <begin position="767"/>
        <end position="814"/>
    </location>
</feature>
<dbReference type="Gene3D" id="2.10.110.10">
    <property type="entry name" value="Cysteine Rich Protein"/>
    <property type="match status" value="1"/>
</dbReference>
<accession>A0A9P8CZK6</accession>
<feature type="compositionally biased region" description="Basic and acidic residues" evidence="15">
    <location>
        <begin position="181"/>
        <end position="199"/>
    </location>
</feature>
<evidence type="ECO:0000256" key="11">
    <source>
        <dbReference type="ARBA" id="ARBA00037955"/>
    </source>
</evidence>
<dbReference type="CDD" id="cd00159">
    <property type="entry name" value="RhoGAP"/>
    <property type="match status" value="1"/>
</dbReference>
<evidence type="ECO:0000313" key="20">
    <source>
        <dbReference type="EMBL" id="KAG9320320.1"/>
    </source>
</evidence>
<name>A0A9P8CZK6_MORAP</name>
<dbReference type="SUPFAM" id="SSF48350">
    <property type="entry name" value="GTPase activation domain, GAP"/>
    <property type="match status" value="1"/>
</dbReference>
<feature type="region of interest" description="Disordered" evidence="15">
    <location>
        <begin position="390"/>
        <end position="437"/>
    </location>
</feature>
<dbReference type="GO" id="GO:0003978">
    <property type="term" value="F:UDP-glucose 4-epimerase activity"/>
    <property type="evidence" value="ECO:0007669"/>
    <property type="project" value="UniProtKB-EC"/>
</dbReference>
<dbReference type="Proteomes" id="UP000717515">
    <property type="component" value="Unassembled WGS sequence"/>
</dbReference>
<comment type="cofactor">
    <cofactor evidence="2">
        <name>NAD(+)</name>
        <dbReference type="ChEBI" id="CHEBI:57540"/>
    </cofactor>
</comment>
<feature type="region of interest" description="Disordered" evidence="15">
    <location>
        <begin position="1044"/>
        <end position="1074"/>
    </location>
</feature>
<keyword evidence="8" id="KW-0299">Galactose metabolism</keyword>
<dbReference type="PROSITE" id="PS00479">
    <property type="entry name" value="ZF_DAG_PE_1"/>
    <property type="match status" value="1"/>
</dbReference>
<keyword evidence="5 13" id="KW-0479">Metal-binding</keyword>
<comment type="similarity">
    <text evidence="12">In the C-terminal section; belongs to the aldose epimerase family.</text>
</comment>
<reference evidence="20" key="1">
    <citation type="submission" date="2021-07" db="EMBL/GenBank/DDBJ databases">
        <title>Draft genome of Mortierella alpina, strain LL118, isolated from an aspen leaf litter sample.</title>
        <authorList>
            <person name="Yang S."/>
            <person name="Vinatzer B.A."/>
        </authorList>
    </citation>
    <scope>NUCLEOTIDE SEQUENCE</scope>
    <source>
        <strain evidence="20">LL118</strain>
    </source>
</reference>
<sequence length="1457" mass="162114">MLPLVNCENKVLLYFILSGWFFFFVLNVHPGRYPRLLPSQSWGPTLFASKCTLAPWDSTHHGQQNSLFHAWLANLPVLCLAVICLAACMPCFRCAKCKNRVECDSNLLLLSDGSPICEQCSYNCNSCRKPILDEAIMTGDEAYHADCFRCIQCDSKIDDLVFAKTSQGIYCMKCHQERKEAKRQREERERMERAERMMDKLLPTIPEAEQRRPSDSSRPAPPPLPTSGSSTHSATHSLSHSSSNGSIGTPPQHTQLGVASDPSEKLNQEMPRLPFSKGLRPDQNTIPKSNKVLPLPRTDSRSKGDAGLPAVDIGPPFLPPLVFGLDDTSSGGFDLGDMLAGSEKAKDTFTHPPTPPEKDSDIISSLEVNSFRASRASVRLSGLYTNKADQTRVAEGASPPSESPDSSPLVKKNDISSRPLDSIPYSPQSQAEDAVSLTEEETVIRELRMELAKYNPMSPLLHGTTQQEYGLLLERTRKLKKEHAELEKSIRDMYIEKDIVGMDLEAMNEELKAKEEALTNGVDRLQATPTPNPRMSTNHEFMKQAYLVEVKALQEQKEKLQRDIQIFVEQRDGVLNEMQILSVRNAELSTINNDMMREMQGRMDIKPPVSSHNGMLSSFTDKIRRQRQMSGGNQHDLKNGHLHGSNESTHSFNSNISDDNSRGRFVGEHAVQRARREERQEDIFGEEIVTPKKFNWKKGTTNTVKTVGAMFGKLLVETPSANLDVPNSRNGGLHSDSGSSNGMILPPTRSFTSNSETRSLNGKSTEQHYFIQHNFVRPSRCECCDDKMWGREYKCRNCGYQVHGKCAHEIMPGCSGNFKDSDSNSLRNVTPSGGSSHGAPPPPPTKQIMFGNDLLDQLQLEQRALPLVVEKCIEAVDERGLDVEGIYRRSGMAAEARQLVQAYDIGLQPDLMDSAIYQDICSITSVLKQYLRSLPQPLIPYDLYADFIEAVSLPLNDVKIRTFRGLLEQMPLAHYTTLGFLLEHLNRVTNRDKVNLMNAKNLSVVFGPTLMRNPDPSKEITDMTYKNMTIEFFITHTGELFTRDDPPSLSCSSSATERVSTSSGYERPSTSSTNTSQTILVTGGCGYIGSHTVLRLLETGYRVVVVDNLSNSSYEALRRVHTLYGISTGDKDTAIPVESLIPFFQVDILDRAGLCKVFETHPEISAVIHFAGRKAVGESGRIPLDYYNVNISGTVNLLQVMDEFHVRRIVFSSSATVYGDPPKIPIPEESPIVASMSPYGRTKVFLEHIIKDLCVASVLKQQQYVKEREEAKEAVEQNYEWSAVLLRYFNPAGAHPSGIMGEDPQGIPNNLMPFLAQVAVGNLEKLSVFGDDYPTADGTCIRDYLHVVDLAQGHVAALEMLDQEQAAGTYGCKAYNLGTGTGYSVIDMINAFNKAVGRELPHVIIGRRPGDVPNLTADPRLANRELNWKAEKSLDEMCADLWRWQRGNPRGYNGASN</sequence>
<evidence type="ECO:0000256" key="16">
    <source>
        <dbReference type="SAM" id="Phobius"/>
    </source>
</evidence>
<dbReference type="CDD" id="cd05247">
    <property type="entry name" value="UDP_G4E_1_SDR_e"/>
    <property type="match status" value="1"/>
</dbReference>
<evidence type="ECO:0000256" key="6">
    <source>
        <dbReference type="ARBA" id="ARBA00022833"/>
    </source>
</evidence>
<feature type="compositionally biased region" description="Polar residues" evidence="15">
    <location>
        <begin position="749"/>
        <end position="759"/>
    </location>
</feature>
<evidence type="ECO:0000256" key="4">
    <source>
        <dbReference type="ARBA" id="ARBA00005028"/>
    </source>
</evidence>
<comment type="caution">
    <text evidence="20">The sequence shown here is derived from an EMBL/GenBank/DDBJ whole genome shotgun (WGS) entry which is preliminary data.</text>
</comment>
<comment type="similarity">
    <text evidence="11">In the N-terminal section; belongs to the NAD(P)-dependent epimerase/dehydratase family.</text>
</comment>
<dbReference type="InterPro" id="IPR001781">
    <property type="entry name" value="Znf_LIM"/>
</dbReference>
<dbReference type="GO" id="GO:0046872">
    <property type="term" value="F:metal ion binding"/>
    <property type="evidence" value="ECO:0007669"/>
    <property type="project" value="UniProtKB-KW"/>
</dbReference>
<dbReference type="SMART" id="SM00132">
    <property type="entry name" value="LIM"/>
    <property type="match status" value="1"/>
</dbReference>
<dbReference type="PROSITE" id="PS50238">
    <property type="entry name" value="RHOGAP"/>
    <property type="match status" value="1"/>
</dbReference>
<dbReference type="PROSITE" id="PS50023">
    <property type="entry name" value="LIM_DOMAIN_2"/>
    <property type="match status" value="1"/>
</dbReference>
<evidence type="ECO:0000256" key="5">
    <source>
        <dbReference type="ARBA" id="ARBA00022723"/>
    </source>
</evidence>
<dbReference type="PANTHER" id="PTHR43725">
    <property type="entry name" value="UDP-GLUCOSE 4-EPIMERASE"/>
    <property type="match status" value="1"/>
</dbReference>
<dbReference type="EMBL" id="JAIFTL010000303">
    <property type="protein sequence ID" value="KAG9320320.1"/>
    <property type="molecule type" value="Genomic_DNA"/>
</dbReference>
<feature type="transmembrane region" description="Helical" evidence="16">
    <location>
        <begin position="71"/>
        <end position="92"/>
    </location>
</feature>
<dbReference type="Pfam" id="PF00412">
    <property type="entry name" value="LIM"/>
    <property type="match status" value="1"/>
</dbReference>
<keyword evidence="16" id="KW-1133">Transmembrane helix</keyword>
<organism evidence="20 21">
    <name type="scientific">Mortierella alpina</name>
    <name type="common">Oleaginous fungus</name>
    <name type="synonym">Mortierella renispora</name>
    <dbReference type="NCBI Taxonomy" id="64518"/>
    <lineage>
        <taxon>Eukaryota</taxon>
        <taxon>Fungi</taxon>
        <taxon>Fungi incertae sedis</taxon>
        <taxon>Mucoromycota</taxon>
        <taxon>Mortierellomycotina</taxon>
        <taxon>Mortierellomycetes</taxon>
        <taxon>Mortierellales</taxon>
        <taxon>Mortierellaceae</taxon>
        <taxon>Mortierella</taxon>
    </lineage>
</organism>
<dbReference type="PROSITE" id="PS50081">
    <property type="entry name" value="ZF_DAG_PE_2"/>
    <property type="match status" value="1"/>
</dbReference>
<dbReference type="Gene3D" id="3.40.50.720">
    <property type="entry name" value="NAD(P)-binding Rossmann-like Domain"/>
    <property type="match status" value="1"/>
</dbReference>
<feature type="region of interest" description="Disordered" evidence="15">
    <location>
        <begin position="822"/>
        <end position="847"/>
    </location>
</feature>
<evidence type="ECO:0000256" key="1">
    <source>
        <dbReference type="ARBA" id="ARBA00000083"/>
    </source>
</evidence>
<dbReference type="CDD" id="cd09395">
    <property type="entry name" value="LIM2_Rga"/>
    <property type="match status" value="1"/>
</dbReference>
<feature type="compositionally biased region" description="Low complexity" evidence="15">
    <location>
        <begin position="398"/>
        <end position="408"/>
    </location>
</feature>
<comment type="pathway">
    <text evidence="4">Carbohydrate metabolism; hexose metabolism.</text>
</comment>
<keyword evidence="16" id="KW-0472">Membrane</keyword>
<gene>
    <name evidence="20" type="ORF">KVV02_008401</name>
</gene>
<keyword evidence="14" id="KW-0175">Coiled coil</keyword>
<evidence type="ECO:0000256" key="10">
    <source>
        <dbReference type="ARBA" id="ARBA00037676"/>
    </source>
</evidence>
<comment type="catalytic activity">
    <reaction evidence="1">
        <text>UDP-alpha-D-glucose = UDP-alpha-D-galactose</text>
        <dbReference type="Rhea" id="RHEA:22168"/>
        <dbReference type="ChEBI" id="CHEBI:58885"/>
        <dbReference type="ChEBI" id="CHEBI:66914"/>
        <dbReference type="EC" id="5.1.3.2"/>
    </reaction>
</comment>
<dbReference type="Pfam" id="PF00130">
    <property type="entry name" value="C1_1"/>
    <property type="match status" value="1"/>
</dbReference>
<evidence type="ECO:0000256" key="12">
    <source>
        <dbReference type="ARBA" id="ARBA00038238"/>
    </source>
</evidence>
<evidence type="ECO:0008006" key="22">
    <source>
        <dbReference type="Google" id="ProtNLM"/>
    </source>
</evidence>
<comment type="function">
    <text evidence="10">Mutarotase converts alpha-aldose to the beta-anomer. It is active on D-glucose, L-arabinose, D-xylose, D-galactose, maltose and lactose.</text>
</comment>
<dbReference type="Pfam" id="PF01370">
    <property type="entry name" value="Epimerase"/>
    <property type="match status" value="1"/>
</dbReference>
<feature type="compositionally biased region" description="Low complexity" evidence="15">
    <location>
        <begin position="226"/>
        <end position="249"/>
    </location>
</feature>
<evidence type="ECO:0000313" key="21">
    <source>
        <dbReference type="Proteomes" id="UP000717515"/>
    </source>
</evidence>
<feature type="region of interest" description="Disordered" evidence="15">
    <location>
        <begin position="181"/>
        <end position="311"/>
    </location>
</feature>
<dbReference type="Pfam" id="PF00620">
    <property type="entry name" value="RhoGAP"/>
    <property type="match status" value="1"/>
</dbReference>
<dbReference type="InterPro" id="IPR005886">
    <property type="entry name" value="UDP_G4E"/>
</dbReference>
<dbReference type="SMART" id="SM00324">
    <property type="entry name" value="RhoGAP"/>
    <property type="match status" value="1"/>
</dbReference>
<feature type="compositionally biased region" description="Low complexity" evidence="15">
    <location>
        <begin position="1050"/>
        <end position="1063"/>
    </location>
</feature>
<feature type="region of interest" description="Disordered" evidence="15">
    <location>
        <begin position="628"/>
        <end position="663"/>
    </location>
</feature>
<dbReference type="InterPro" id="IPR036291">
    <property type="entry name" value="NAD(P)-bd_dom_sf"/>
</dbReference>
<keyword evidence="8" id="KW-0119">Carbohydrate metabolism</keyword>
<feature type="coiled-coil region" evidence="14">
    <location>
        <begin position="476"/>
        <end position="570"/>
    </location>
</feature>
<keyword evidence="9" id="KW-0413">Isomerase</keyword>
<evidence type="ECO:0000256" key="7">
    <source>
        <dbReference type="ARBA" id="ARBA00023027"/>
    </source>
</evidence>
<dbReference type="PROSITE" id="PS00478">
    <property type="entry name" value="LIM_DOMAIN_1"/>
    <property type="match status" value="1"/>
</dbReference>
<feature type="compositionally biased region" description="Polar residues" evidence="15">
    <location>
        <begin position="730"/>
        <end position="742"/>
    </location>
</feature>
<keyword evidence="7" id="KW-0520">NAD</keyword>
<dbReference type="Gene3D" id="1.10.555.10">
    <property type="entry name" value="Rho GTPase activation protein"/>
    <property type="match status" value="1"/>
</dbReference>
<dbReference type="GO" id="GO:0007165">
    <property type="term" value="P:signal transduction"/>
    <property type="evidence" value="ECO:0007669"/>
    <property type="project" value="InterPro"/>
</dbReference>
<dbReference type="PANTHER" id="PTHR43725:SF47">
    <property type="entry name" value="UDP-GLUCOSE 4-EPIMERASE"/>
    <property type="match status" value="1"/>
</dbReference>
<evidence type="ECO:0000259" key="19">
    <source>
        <dbReference type="PROSITE" id="PS50238"/>
    </source>
</evidence>
<dbReference type="InterPro" id="IPR008936">
    <property type="entry name" value="Rho_GTPase_activation_prot"/>
</dbReference>
<protein>
    <recommendedName>
        <fullName evidence="22">UDP-glucose 4-epimerase</fullName>
    </recommendedName>
</protein>